<dbReference type="EMBL" id="CM029046">
    <property type="protein sequence ID" value="KAG2586966.1"/>
    <property type="molecule type" value="Genomic_DNA"/>
</dbReference>
<keyword evidence="1" id="KW-0812">Transmembrane</keyword>
<reference evidence="2" key="1">
    <citation type="submission" date="2020-05" db="EMBL/GenBank/DDBJ databases">
        <title>WGS assembly of Panicum virgatum.</title>
        <authorList>
            <person name="Lovell J.T."/>
            <person name="Jenkins J."/>
            <person name="Shu S."/>
            <person name="Juenger T.E."/>
            <person name="Schmutz J."/>
        </authorList>
    </citation>
    <scope>NUCLEOTIDE SEQUENCE</scope>
    <source>
        <strain evidence="2">AP13</strain>
    </source>
</reference>
<keyword evidence="1" id="KW-1133">Transmembrane helix</keyword>
<evidence type="ECO:0000313" key="3">
    <source>
        <dbReference type="Proteomes" id="UP000823388"/>
    </source>
</evidence>
<name>A0A8T0RQ80_PANVG</name>
<evidence type="ECO:0000313" key="2">
    <source>
        <dbReference type="EMBL" id="KAG2586966.1"/>
    </source>
</evidence>
<sequence length="41" mass="4689">MQTRTFGLQLQAGMVVGYLLFLNHWLLALLCEDHQSDIQGQ</sequence>
<comment type="caution">
    <text evidence="2">The sequence shown here is derived from an EMBL/GenBank/DDBJ whole genome shotgun (WGS) entry which is preliminary data.</text>
</comment>
<keyword evidence="3" id="KW-1185">Reference proteome</keyword>
<dbReference type="Proteomes" id="UP000823388">
    <property type="component" value="Chromosome 5N"/>
</dbReference>
<evidence type="ECO:0000256" key="1">
    <source>
        <dbReference type="SAM" id="Phobius"/>
    </source>
</evidence>
<proteinExistence type="predicted"/>
<organism evidence="2 3">
    <name type="scientific">Panicum virgatum</name>
    <name type="common">Blackwell switchgrass</name>
    <dbReference type="NCBI Taxonomy" id="38727"/>
    <lineage>
        <taxon>Eukaryota</taxon>
        <taxon>Viridiplantae</taxon>
        <taxon>Streptophyta</taxon>
        <taxon>Embryophyta</taxon>
        <taxon>Tracheophyta</taxon>
        <taxon>Spermatophyta</taxon>
        <taxon>Magnoliopsida</taxon>
        <taxon>Liliopsida</taxon>
        <taxon>Poales</taxon>
        <taxon>Poaceae</taxon>
        <taxon>PACMAD clade</taxon>
        <taxon>Panicoideae</taxon>
        <taxon>Panicodae</taxon>
        <taxon>Paniceae</taxon>
        <taxon>Panicinae</taxon>
        <taxon>Panicum</taxon>
        <taxon>Panicum sect. Hiantes</taxon>
    </lineage>
</organism>
<accession>A0A8T0RQ80</accession>
<gene>
    <name evidence="2" type="ORF">PVAP13_5NG087881</name>
</gene>
<keyword evidence="1" id="KW-0472">Membrane</keyword>
<dbReference type="AlphaFoldDB" id="A0A8T0RQ80"/>
<feature type="transmembrane region" description="Helical" evidence="1">
    <location>
        <begin position="12"/>
        <end position="31"/>
    </location>
</feature>
<protein>
    <submittedName>
        <fullName evidence="2">Uncharacterized protein</fullName>
    </submittedName>
</protein>